<proteinExistence type="predicted"/>
<dbReference type="InterPro" id="IPR001810">
    <property type="entry name" value="F-box_dom"/>
</dbReference>
<comment type="caution">
    <text evidence="2">The sequence shown here is derived from an EMBL/GenBank/DDBJ whole genome shotgun (WGS) entry which is preliminary data.</text>
</comment>
<dbReference type="Proteomes" id="UP001473302">
    <property type="component" value="Unassembled WGS sequence"/>
</dbReference>
<feature type="domain" description="F-box" evidence="1">
    <location>
        <begin position="202"/>
        <end position="254"/>
    </location>
</feature>
<evidence type="ECO:0000313" key="3">
    <source>
        <dbReference type="Proteomes" id="UP001473302"/>
    </source>
</evidence>
<evidence type="ECO:0000259" key="1">
    <source>
        <dbReference type="PROSITE" id="PS50181"/>
    </source>
</evidence>
<dbReference type="Pfam" id="PF12937">
    <property type="entry name" value="F-box-like"/>
    <property type="match status" value="1"/>
</dbReference>
<dbReference type="InterPro" id="IPR036047">
    <property type="entry name" value="F-box-like_dom_sf"/>
</dbReference>
<protein>
    <recommendedName>
        <fullName evidence="1">F-box domain-containing protein</fullName>
    </recommendedName>
</protein>
<sequence length="585" mass="68526">MVKFLQYTLTIPKFKLEFALKKHNVMNIWTNLMRTTGFDSPEFINFQHKNLKFVTKTIQGSEMPFDYLNRLSLNLPNLEQLSLIDKKTLQLHNARKIRMNMPNTKLNMLSWSGKSSSDIVHDRIRCYIKTNTAAGERFYTGSKKVMFKITKQYYTQSSGKLYFDITCNKLDTFQLTIGDSSRAEKEKTTKKGNKKTKKNHFFNKMATLPFEILNKIFKHLPDTDLSQCELVNKNFYEASVERLYSNITLTWYRPNCFIRTVLRATSLDPDVWVRLMYAAKEGQLAHLKELSVTRVAEIDNYIDILLFFKNSVTTLLLCDADDTLTTSQWSTQTTYQLVVDRIKEFPPLQHLSIGHHTNLQFYNFDTLIEKCQSLKSFSVRLYPITCQVQKENIPHGFISKRPDINKLVCNRETVKCDDQLNYIMHKLPNLQYLNILYDPYLDKSFNRETQPISSNTVREFFKYILAIPTVELGLQLEKSNLINIYIDFMKINPRFKRLTISYMTNYRDSSKIIMKFEDNALTLGFEINSDDPTLSHFEFLSRLGHLIQSLTIESIWETLGMLSKQSNMYDVLNCQNWIKNVLEAC</sequence>
<keyword evidence="3" id="KW-1185">Reference proteome</keyword>
<dbReference type="PROSITE" id="PS50181">
    <property type="entry name" value="FBOX"/>
    <property type="match status" value="1"/>
</dbReference>
<name>A0ABP9YWD6_9FUNG</name>
<gene>
    <name evidence="2" type="ORF">MFLAVUS_004571</name>
</gene>
<dbReference type="SMART" id="SM00256">
    <property type="entry name" value="FBOX"/>
    <property type="match status" value="1"/>
</dbReference>
<reference evidence="2 3" key="1">
    <citation type="submission" date="2024-04" db="EMBL/GenBank/DDBJ databases">
        <title>genome sequences of Mucor flavus KT1a and Helicostylum pulchrum KT1b strains isolated from the surface of a dry-aged beef.</title>
        <authorList>
            <person name="Toyotome T."/>
            <person name="Hosono M."/>
            <person name="Torimaru M."/>
            <person name="Fukuda K."/>
            <person name="Mikami N."/>
        </authorList>
    </citation>
    <scope>NUCLEOTIDE SEQUENCE [LARGE SCALE GENOMIC DNA]</scope>
    <source>
        <strain evidence="2 3">KT1a</strain>
    </source>
</reference>
<evidence type="ECO:0000313" key="2">
    <source>
        <dbReference type="EMBL" id="GAA5811142.1"/>
    </source>
</evidence>
<dbReference type="EMBL" id="BAABUK010000009">
    <property type="protein sequence ID" value="GAA5811142.1"/>
    <property type="molecule type" value="Genomic_DNA"/>
</dbReference>
<accession>A0ABP9YWD6</accession>
<dbReference type="SUPFAM" id="SSF81383">
    <property type="entry name" value="F-box domain"/>
    <property type="match status" value="1"/>
</dbReference>
<organism evidence="2 3">
    <name type="scientific">Mucor flavus</name>
    <dbReference type="NCBI Taxonomy" id="439312"/>
    <lineage>
        <taxon>Eukaryota</taxon>
        <taxon>Fungi</taxon>
        <taxon>Fungi incertae sedis</taxon>
        <taxon>Mucoromycota</taxon>
        <taxon>Mucoromycotina</taxon>
        <taxon>Mucoromycetes</taxon>
        <taxon>Mucorales</taxon>
        <taxon>Mucorineae</taxon>
        <taxon>Mucoraceae</taxon>
        <taxon>Mucor</taxon>
    </lineage>
</organism>
<dbReference type="Gene3D" id="1.20.1280.50">
    <property type="match status" value="1"/>
</dbReference>